<dbReference type="GO" id="GO:0016740">
    <property type="term" value="F:transferase activity"/>
    <property type="evidence" value="ECO:0007669"/>
    <property type="project" value="UniProtKB-KW"/>
</dbReference>
<organism evidence="1 2">
    <name type="scientific">Nocardioides piscis</name>
    <dbReference type="NCBI Taxonomy" id="2714938"/>
    <lineage>
        <taxon>Bacteria</taxon>
        <taxon>Bacillati</taxon>
        <taxon>Actinomycetota</taxon>
        <taxon>Actinomycetes</taxon>
        <taxon>Propionibacteriales</taxon>
        <taxon>Nocardioidaceae</taxon>
        <taxon>Nocardioides</taxon>
    </lineage>
</organism>
<evidence type="ECO:0000313" key="2">
    <source>
        <dbReference type="Proteomes" id="UP000502035"/>
    </source>
</evidence>
<reference evidence="1 2" key="1">
    <citation type="submission" date="2020-03" db="EMBL/GenBank/DDBJ databases">
        <title>Nocardioides sp. nov., isolated from fish.</title>
        <authorList>
            <person name="Hyun D.-W."/>
            <person name="Bae J.-W."/>
        </authorList>
    </citation>
    <scope>NUCLEOTIDE SEQUENCE [LARGE SCALE GENOMIC DNA]</scope>
    <source>
        <strain evidence="1 2">HDW12A</strain>
    </source>
</reference>
<dbReference type="EMBL" id="CP049866">
    <property type="protein sequence ID" value="QIK75628.1"/>
    <property type="molecule type" value="Genomic_DNA"/>
</dbReference>
<protein>
    <submittedName>
        <fullName evidence="1">Glycosyltransferase family 2 protein</fullName>
    </submittedName>
</protein>
<accession>A0A6G7YG62</accession>
<dbReference type="CDD" id="cd00761">
    <property type="entry name" value="Glyco_tranf_GTA_type"/>
    <property type="match status" value="1"/>
</dbReference>
<proteinExistence type="predicted"/>
<gene>
    <name evidence="1" type="ORF">G7071_09400</name>
</gene>
<dbReference type="KEGG" id="npi:G7071_09400"/>
<keyword evidence="2" id="KW-1185">Reference proteome</keyword>
<sequence length="300" mass="33158">MSPTDGPSPADLPQVAVITMARDEGPMLRRWVEHYSREVGAHNLVVVDDNSTDGSTDDLPCPVLRIPPLTKKSFEPARMGLLGGLSAGLLEAYDAAIFCDVDEFIVADPKVHASLRHFVAARPGRQAVGVMGLNLVHDVTREPALVEGEPILGQRQLAKFLPLMCKPSLKWEPANWALASHGIRCPFEVDPELFMFHMKFADRDHLKAVADRRHEMFRTDGRAAKTSWERSGGDMVNLLDEITAEIDHDAIKPFGPPLKKLPGIVEQSAPDVWRAVGGGQVQAMRNRPFVRVPDRFLGRV</sequence>
<dbReference type="RefSeq" id="WP_166317825.1">
    <property type="nucleotide sequence ID" value="NZ_CP049866.1"/>
</dbReference>
<dbReference type="Pfam" id="PF13704">
    <property type="entry name" value="Glyco_tranf_2_4"/>
    <property type="match status" value="1"/>
</dbReference>
<keyword evidence="1" id="KW-0808">Transferase</keyword>
<name>A0A6G7YG62_9ACTN</name>
<dbReference type="InterPro" id="IPR029044">
    <property type="entry name" value="Nucleotide-diphossugar_trans"/>
</dbReference>
<dbReference type="Proteomes" id="UP000502035">
    <property type="component" value="Chromosome"/>
</dbReference>
<dbReference type="SUPFAM" id="SSF53448">
    <property type="entry name" value="Nucleotide-diphospho-sugar transferases"/>
    <property type="match status" value="1"/>
</dbReference>
<dbReference type="AlphaFoldDB" id="A0A6G7YG62"/>
<evidence type="ECO:0000313" key="1">
    <source>
        <dbReference type="EMBL" id="QIK75628.1"/>
    </source>
</evidence>